<keyword evidence="5" id="KW-0460">Magnesium</keyword>
<accession>A0ABV3L9V9</accession>
<gene>
    <name evidence="5" type="primary">vapC</name>
    <name evidence="7" type="ORF">AB0T83_16375</name>
</gene>
<dbReference type="EC" id="3.1.-.-" evidence="5"/>
<dbReference type="Proteomes" id="UP001553161">
    <property type="component" value="Unassembled WGS sequence"/>
</dbReference>
<comment type="function">
    <text evidence="5">Toxic component of a toxin-antitoxin (TA) system. An RNase.</text>
</comment>
<keyword evidence="2 5" id="KW-0540">Nuclease</keyword>
<dbReference type="InterPro" id="IPR029060">
    <property type="entry name" value="PIN-like_dom_sf"/>
</dbReference>
<feature type="domain" description="PIN" evidence="6">
    <location>
        <begin position="4"/>
        <end position="122"/>
    </location>
</feature>
<protein>
    <recommendedName>
        <fullName evidence="5">Ribonuclease VapC</fullName>
        <shortName evidence="5">RNase VapC</shortName>
        <ecNumber evidence="5">3.1.-.-</ecNumber>
    </recommendedName>
    <alternativeName>
        <fullName evidence="5">Toxin VapC</fullName>
    </alternativeName>
</protein>
<comment type="caution">
    <text evidence="7">The sequence shown here is derived from an EMBL/GenBank/DDBJ whole genome shotgun (WGS) entry which is preliminary data.</text>
</comment>
<feature type="binding site" evidence="5">
    <location>
        <position position="5"/>
    </location>
    <ligand>
        <name>Mg(2+)</name>
        <dbReference type="ChEBI" id="CHEBI:18420"/>
    </ligand>
</feature>
<evidence type="ECO:0000256" key="2">
    <source>
        <dbReference type="ARBA" id="ARBA00022722"/>
    </source>
</evidence>
<keyword evidence="3 5" id="KW-0479">Metal-binding</keyword>
<evidence type="ECO:0000256" key="4">
    <source>
        <dbReference type="ARBA" id="ARBA00022801"/>
    </source>
</evidence>
<evidence type="ECO:0000313" key="7">
    <source>
        <dbReference type="EMBL" id="MEV8468354.1"/>
    </source>
</evidence>
<evidence type="ECO:0000256" key="1">
    <source>
        <dbReference type="ARBA" id="ARBA00022649"/>
    </source>
</evidence>
<evidence type="ECO:0000313" key="8">
    <source>
        <dbReference type="Proteomes" id="UP001553161"/>
    </source>
</evidence>
<dbReference type="RefSeq" id="WP_366194303.1">
    <property type="nucleotide sequence ID" value="NZ_JBFBVU010000026.1"/>
</dbReference>
<sequence length="138" mass="15064">MIGLDTNVLVRFLTRDDPAQWAVAEHLMSGLSATHQGFVCREVVVELVWVLERAYGLKRAAIAQVLIGLLEAPELRVEAADRVGLAVSRYARGGAGFADQMIRLAAEAEGGRLVTFDQRLAREDLVDLPGQDGRPPRS</sequence>
<keyword evidence="8" id="KW-1185">Reference proteome</keyword>
<dbReference type="SUPFAM" id="SSF88723">
    <property type="entry name" value="PIN domain-like"/>
    <property type="match status" value="1"/>
</dbReference>
<organism evidence="7 8">
    <name type="scientific">Meridianimarinicoccus marinus</name>
    <dbReference type="NCBI Taxonomy" id="3231483"/>
    <lineage>
        <taxon>Bacteria</taxon>
        <taxon>Pseudomonadati</taxon>
        <taxon>Pseudomonadota</taxon>
        <taxon>Alphaproteobacteria</taxon>
        <taxon>Rhodobacterales</taxon>
        <taxon>Paracoccaceae</taxon>
        <taxon>Meridianimarinicoccus</taxon>
    </lineage>
</organism>
<dbReference type="InterPro" id="IPR002716">
    <property type="entry name" value="PIN_dom"/>
</dbReference>
<comment type="similarity">
    <text evidence="5">Belongs to the PINc/VapC protein family.</text>
</comment>
<name>A0ABV3L9V9_9RHOB</name>
<dbReference type="InterPro" id="IPR022907">
    <property type="entry name" value="VapC_family"/>
</dbReference>
<dbReference type="EMBL" id="JBFBVU010000026">
    <property type="protein sequence ID" value="MEV8468354.1"/>
    <property type="molecule type" value="Genomic_DNA"/>
</dbReference>
<evidence type="ECO:0000256" key="3">
    <source>
        <dbReference type="ARBA" id="ARBA00022723"/>
    </source>
</evidence>
<comment type="cofactor">
    <cofactor evidence="5">
        <name>Mg(2+)</name>
        <dbReference type="ChEBI" id="CHEBI:18420"/>
    </cofactor>
</comment>
<reference evidence="7 8" key="1">
    <citation type="submission" date="2024-07" db="EMBL/GenBank/DDBJ databases">
        <authorList>
            <person name="Kang M."/>
        </authorList>
    </citation>
    <scope>NUCLEOTIDE SEQUENCE [LARGE SCALE GENOMIC DNA]</scope>
    <source>
        <strain evidence="7 8">DFM31</strain>
    </source>
</reference>
<keyword evidence="1 5" id="KW-1277">Toxin-antitoxin system</keyword>
<dbReference type="PANTHER" id="PTHR39664">
    <property type="match status" value="1"/>
</dbReference>
<dbReference type="HAMAP" id="MF_00265">
    <property type="entry name" value="VapC_Nob1"/>
    <property type="match status" value="1"/>
</dbReference>
<evidence type="ECO:0000256" key="5">
    <source>
        <dbReference type="HAMAP-Rule" id="MF_00265"/>
    </source>
</evidence>
<dbReference type="Gene3D" id="3.40.50.1010">
    <property type="entry name" value="5'-nuclease"/>
    <property type="match status" value="1"/>
</dbReference>
<dbReference type="Pfam" id="PF01850">
    <property type="entry name" value="PIN"/>
    <property type="match status" value="1"/>
</dbReference>
<proteinExistence type="inferred from homology"/>
<dbReference type="PANTHER" id="PTHR39664:SF2">
    <property type="entry name" value="NUCLEIC ACID-BINDING PROTEIN, CONTAINING PIN DOMAIN-RELATED"/>
    <property type="match status" value="1"/>
</dbReference>
<keyword evidence="5" id="KW-0800">Toxin</keyword>
<evidence type="ECO:0000259" key="6">
    <source>
        <dbReference type="Pfam" id="PF01850"/>
    </source>
</evidence>
<feature type="binding site" evidence="5">
    <location>
        <position position="99"/>
    </location>
    <ligand>
        <name>Mg(2+)</name>
        <dbReference type="ChEBI" id="CHEBI:18420"/>
    </ligand>
</feature>
<keyword evidence="4 5" id="KW-0378">Hydrolase</keyword>